<dbReference type="AlphaFoldDB" id="A0A250DDI9"/>
<proteinExistence type="predicted"/>
<evidence type="ECO:0000256" key="3">
    <source>
        <dbReference type="ARBA" id="ARBA00023180"/>
    </source>
</evidence>
<protein>
    <recommendedName>
        <fullName evidence="4">Glycosyltransferase 61 catalytic domain-containing protein</fullName>
    </recommendedName>
</protein>
<evidence type="ECO:0000256" key="1">
    <source>
        <dbReference type="ARBA" id="ARBA00022676"/>
    </source>
</evidence>
<feature type="domain" description="Glycosyltransferase 61 catalytic" evidence="4">
    <location>
        <begin position="310"/>
        <end position="492"/>
    </location>
</feature>
<evidence type="ECO:0000313" key="6">
    <source>
        <dbReference type="Proteomes" id="UP000217154"/>
    </source>
</evidence>
<dbReference type="Pfam" id="PF04577">
    <property type="entry name" value="Glyco_transf_61"/>
    <property type="match status" value="1"/>
</dbReference>
<dbReference type="KEGG" id="vbo:CKY39_03850"/>
<dbReference type="InterPro" id="IPR007657">
    <property type="entry name" value="Glycosyltransferase_61"/>
</dbReference>
<dbReference type="EMBL" id="CP023284">
    <property type="protein sequence ID" value="ATA52445.1"/>
    <property type="molecule type" value="Genomic_DNA"/>
</dbReference>
<reference evidence="5 6" key="1">
    <citation type="submission" date="2017-09" db="EMBL/GenBank/DDBJ databases">
        <title>The diverse metabolic capabilities of V. boronicumulans make it an excellent choice for continued studies on novel biodegradation.</title>
        <authorList>
            <person name="Sun S."/>
        </authorList>
    </citation>
    <scope>NUCLEOTIDE SEQUENCE [LARGE SCALE GENOMIC DNA]</scope>
    <source>
        <strain evidence="5 6">J1</strain>
    </source>
</reference>
<name>A0A250DDI9_9BURK</name>
<organism evidence="5 6">
    <name type="scientific">Variovorax boronicumulans</name>
    <dbReference type="NCBI Taxonomy" id="436515"/>
    <lineage>
        <taxon>Bacteria</taxon>
        <taxon>Pseudomonadati</taxon>
        <taxon>Pseudomonadota</taxon>
        <taxon>Betaproteobacteria</taxon>
        <taxon>Burkholderiales</taxon>
        <taxon>Comamonadaceae</taxon>
        <taxon>Variovorax</taxon>
    </lineage>
</organism>
<dbReference type="InterPro" id="IPR049625">
    <property type="entry name" value="Glyco_transf_61_cat"/>
</dbReference>
<accession>A0A250DDI9</accession>
<keyword evidence="1" id="KW-0328">Glycosyltransferase</keyword>
<dbReference type="PANTHER" id="PTHR20961">
    <property type="entry name" value="GLYCOSYLTRANSFERASE"/>
    <property type="match status" value="1"/>
</dbReference>
<sequence length="569" mass="65212">MIRFRSLLLRALTRTKFVNAEYYKQKYEDVARAELDSNYHYFKYGIKEGRYPNHSTERLVDWIYATTTKFLIRFCLNESYYLRTYRDVREEGISPSTHYALKGRKEKRYINRFFAAMSGFIYFAKLELTSLSKNSATRESEVALYKYSIFESARKGIFEEIKSKAISRQLSAKNSGEKIFLSKLKTIEFFDLPKAGYKLEDIEPAYPMDFQEPKIIGSNAERPLRRAEVPRKWLATIDDAAVLGGFQVVAKHRMVIYEPAADPHQGFVAGIWPYVVSLDEKSEVLFWFRYKQEISIPSAILLSGRCSPNYYHWLIEYLGKSHILSKQDRLRKTPLIVDDKMFPQEFESLQTMLPDWPIYRLDDSTLLKVKKLHVVSACTNLTDNLRGPMWKFSAICFKTLGHMRSTVFQRFGIEEAGPGSRKVFLARRTGRNIINTPEVEEVLASYGYEIVDTGQLSFEQQVRLFAEARTIVGAMGAAFTNLIFCQPGTQVLALSSPYTQLFCSQSNMALFAGCSYQILVGEHALFQPGDEHTVSDPSLFLDSYAIDSKKLAAALEHIERQAAEASAAK</sequence>
<evidence type="ECO:0000256" key="2">
    <source>
        <dbReference type="ARBA" id="ARBA00022679"/>
    </source>
</evidence>
<dbReference type="GO" id="GO:0016757">
    <property type="term" value="F:glycosyltransferase activity"/>
    <property type="evidence" value="ECO:0007669"/>
    <property type="project" value="UniProtKB-KW"/>
</dbReference>
<evidence type="ECO:0000313" key="5">
    <source>
        <dbReference type="EMBL" id="ATA52445.1"/>
    </source>
</evidence>
<gene>
    <name evidence="5" type="ORF">CKY39_03850</name>
</gene>
<dbReference type="Proteomes" id="UP000217154">
    <property type="component" value="Chromosome"/>
</dbReference>
<evidence type="ECO:0000259" key="4">
    <source>
        <dbReference type="Pfam" id="PF04577"/>
    </source>
</evidence>
<keyword evidence="2" id="KW-0808">Transferase</keyword>
<dbReference type="RefSeq" id="WP_095743518.1">
    <property type="nucleotide sequence ID" value="NZ_CP023284.1"/>
</dbReference>
<keyword evidence="3" id="KW-0325">Glycoprotein</keyword>